<name>A0A5B7GT88_PORTR</name>
<dbReference type="EMBL" id="VSRR010017935">
    <property type="protein sequence ID" value="MPC60823.1"/>
    <property type="molecule type" value="Genomic_DNA"/>
</dbReference>
<dbReference type="AlphaFoldDB" id="A0A5B7GT88"/>
<evidence type="ECO:0000313" key="2">
    <source>
        <dbReference type="EMBL" id="MPC60823.1"/>
    </source>
</evidence>
<feature type="region of interest" description="Disordered" evidence="1">
    <location>
        <begin position="1"/>
        <end position="26"/>
    </location>
</feature>
<protein>
    <submittedName>
        <fullName evidence="2">Uncharacterized protein</fullName>
    </submittedName>
</protein>
<feature type="compositionally biased region" description="Low complexity" evidence="1">
    <location>
        <begin position="1"/>
        <end position="19"/>
    </location>
</feature>
<comment type="caution">
    <text evidence="2">The sequence shown here is derived from an EMBL/GenBank/DDBJ whole genome shotgun (WGS) entry which is preliminary data.</text>
</comment>
<evidence type="ECO:0000313" key="3">
    <source>
        <dbReference type="Proteomes" id="UP000324222"/>
    </source>
</evidence>
<gene>
    <name evidence="2" type="ORF">E2C01_054880</name>
</gene>
<keyword evidence="3" id="KW-1185">Reference proteome</keyword>
<reference evidence="2 3" key="1">
    <citation type="submission" date="2019-05" db="EMBL/GenBank/DDBJ databases">
        <title>Another draft genome of Portunus trituberculatus and its Hox gene families provides insights of decapod evolution.</title>
        <authorList>
            <person name="Jeong J.-H."/>
            <person name="Song I."/>
            <person name="Kim S."/>
            <person name="Choi T."/>
            <person name="Kim D."/>
            <person name="Ryu S."/>
            <person name="Kim W."/>
        </authorList>
    </citation>
    <scope>NUCLEOTIDE SEQUENCE [LARGE SCALE GENOMIC DNA]</scope>
    <source>
        <tissue evidence="2">Muscle</tissue>
    </source>
</reference>
<proteinExistence type="predicted"/>
<organism evidence="2 3">
    <name type="scientific">Portunus trituberculatus</name>
    <name type="common">Swimming crab</name>
    <name type="synonym">Neptunus trituberculatus</name>
    <dbReference type="NCBI Taxonomy" id="210409"/>
    <lineage>
        <taxon>Eukaryota</taxon>
        <taxon>Metazoa</taxon>
        <taxon>Ecdysozoa</taxon>
        <taxon>Arthropoda</taxon>
        <taxon>Crustacea</taxon>
        <taxon>Multicrustacea</taxon>
        <taxon>Malacostraca</taxon>
        <taxon>Eumalacostraca</taxon>
        <taxon>Eucarida</taxon>
        <taxon>Decapoda</taxon>
        <taxon>Pleocyemata</taxon>
        <taxon>Brachyura</taxon>
        <taxon>Eubrachyura</taxon>
        <taxon>Portunoidea</taxon>
        <taxon>Portunidae</taxon>
        <taxon>Portuninae</taxon>
        <taxon>Portunus</taxon>
    </lineage>
</organism>
<evidence type="ECO:0000256" key="1">
    <source>
        <dbReference type="SAM" id="MobiDB-lite"/>
    </source>
</evidence>
<dbReference type="Proteomes" id="UP000324222">
    <property type="component" value="Unassembled WGS sequence"/>
</dbReference>
<sequence>MSPAPLQGRQRQGGTERTPTTPPPLRLANAIQHKSKQGRSFSQTVFSGHGHKRRMLQVAGGVVDKVVVVVGSGRRPCVGSNSTKYGLEPLPFVEWLKVSYMSP</sequence>
<accession>A0A5B7GT88</accession>